<dbReference type="EMBL" id="MU001673">
    <property type="protein sequence ID" value="KAF2460678.1"/>
    <property type="molecule type" value="Genomic_DNA"/>
</dbReference>
<dbReference type="AlphaFoldDB" id="A0A6A6P9W9"/>
<reference evidence="2" key="1">
    <citation type="journal article" date="2020" name="Stud. Mycol.">
        <title>101 Dothideomycetes genomes: a test case for predicting lifestyles and emergence of pathogens.</title>
        <authorList>
            <person name="Haridas S."/>
            <person name="Albert R."/>
            <person name="Binder M."/>
            <person name="Bloem J."/>
            <person name="Labutti K."/>
            <person name="Salamov A."/>
            <person name="Andreopoulos B."/>
            <person name="Baker S."/>
            <person name="Barry K."/>
            <person name="Bills G."/>
            <person name="Bluhm B."/>
            <person name="Cannon C."/>
            <person name="Castanera R."/>
            <person name="Culley D."/>
            <person name="Daum C."/>
            <person name="Ezra D."/>
            <person name="Gonzalez J."/>
            <person name="Henrissat B."/>
            <person name="Kuo A."/>
            <person name="Liang C."/>
            <person name="Lipzen A."/>
            <person name="Lutzoni F."/>
            <person name="Magnuson J."/>
            <person name="Mondo S."/>
            <person name="Nolan M."/>
            <person name="Ohm R."/>
            <person name="Pangilinan J."/>
            <person name="Park H.-J."/>
            <person name="Ramirez L."/>
            <person name="Alfaro M."/>
            <person name="Sun H."/>
            <person name="Tritt A."/>
            <person name="Yoshinaga Y."/>
            <person name="Zwiers L.-H."/>
            <person name="Turgeon B."/>
            <person name="Goodwin S."/>
            <person name="Spatafora J."/>
            <person name="Crous P."/>
            <person name="Grigoriev I."/>
        </authorList>
    </citation>
    <scope>NUCLEOTIDE SEQUENCE</scope>
    <source>
        <strain evidence="2">ATCC 16933</strain>
    </source>
</reference>
<gene>
    <name evidence="2" type="ORF">BDY21DRAFT_336090</name>
</gene>
<evidence type="ECO:0000313" key="3">
    <source>
        <dbReference type="Proteomes" id="UP000799766"/>
    </source>
</evidence>
<dbReference type="Proteomes" id="UP000799766">
    <property type="component" value="Unassembled WGS sequence"/>
</dbReference>
<name>A0A6A6P9W9_9PEZI</name>
<protein>
    <submittedName>
        <fullName evidence="2">Uncharacterized protein</fullName>
    </submittedName>
</protein>
<organism evidence="2 3">
    <name type="scientific">Lineolata rhizophorae</name>
    <dbReference type="NCBI Taxonomy" id="578093"/>
    <lineage>
        <taxon>Eukaryota</taxon>
        <taxon>Fungi</taxon>
        <taxon>Dikarya</taxon>
        <taxon>Ascomycota</taxon>
        <taxon>Pezizomycotina</taxon>
        <taxon>Dothideomycetes</taxon>
        <taxon>Dothideomycetes incertae sedis</taxon>
        <taxon>Lineolatales</taxon>
        <taxon>Lineolataceae</taxon>
        <taxon>Lineolata</taxon>
    </lineage>
</organism>
<keyword evidence="3" id="KW-1185">Reference proteome</keyword>
<feature type="compositionally biased region" description="Basic and acidic residues" evidence="1">
    <location>
        <begin position="132"/>
        <end position="147"/>
    </location>
</feature>
<evidence type="ECO:0000313" key="2">
    <source>
        <dbReference type="EMBL" id="KAF2460678.1"/>
    </source>
</evidence>
<evidence type="ECO:0000256" key="1">
    <source>
        <dbReference type="SAM" id="MobiDB-lite"/>
    </source>
</evidence>
<proteinExistence type="predicted"/>
<sequence length="157" mass="17375">MGLHLGVEGVPKLLPVTRPRLFERDTQFLFHVTSCPGRHIRPHSHPHSHTLSVKRAYTTKRISILGECRHTCAVGSPVPLIIHKLGPCEDDHSPTVPSPPFPSPMLPRADALPSLSLVHVEYHPGVAVRPHAGIDNEGLERERRRPCDVSPHALPLE</sequence>
<accession>A0A6A6P9W9</accession>
<feature type="region of interest" description="Disordered" evidence="1">
    <location>
        <begin position="131"/>
        <end position="157"/>
    </location>
</feature>